<dbReference type="Proteomes" id="UP000076962">
    <property type="component" value="Unassembled WGS sequence"/>
</dbReference>
<organism evidence="1 2">
    <name type="scientific">Candidatus Thiomargarita nelsonii</name>
    <dbReference type="NCBI Taxonomy" id="1003181"/>
    <lineage>
        <taxon>Bacteria</taxon>
        <taxon>Pseudomonadati</taxon>
        <taxon>Pseudomonadota</taxon>
        <taxon>Gammaproteobacteria</taxon>
        <taxon>Thiotrichales</taxon>
        <taxon>Thiotrichaceae</taxon>
        <taxon>Thiomargarita</taxon>
    </lineage>
</organism>
<sequence length="58" mass="6123">MVPFCSASNTAQPSSAGFAAPSKTFLRCRSSCKPALAIGRLKSCSLVLLPKLAIFTNY</sequence>
<keyword evidence="2" id="KW-1185">Reference proteome</keyword>
<accession>A0A176S4Q1</accession>
<name>A0A176S4Q1_9GAMM</name>
<dbReference type="AlphaFoldDB" id="A0A176S4Q1"/>
<dbReference type="EMBL" id="LUTY01000622">
    <property type="protein sequence ID" value="OAD22985.1"/>
    <property type="molecule type" value="Genomic_DNA"/>
</dbReference>
<protein>
    <submittedName>
        <fullName evidence="1">Uncharacterized protein</fullName>
    </submittedName>
</protein>
<evidence type="ECO:0000313" key="2">
    <source>
        <dbReference type="Proteomes" id="UP000076962"/>
    </source>
</evidence>
<comment type="caution">
    <text evidence="1">The sequence shown here is derived from an EMBL/GenBank/DDBJ whole genome shotgun (WGS) entry which is preliminary data.</text>
</comment>
<evidence type="ECO:0000313" key="1">
    <source>
        <dbReference type="EMBL" id="OAD22985.1"/>
    </source>
</evidence>
<reference evidence="1 2" key="1">
    <citation type="submission" date="2016-05" db="EMBL/GenBank/DDBJ databases">
        <title>Single-cell genome of chain-forming Candidatus Thiomargarita nelsonii and comparison to other large sulfur-oxidizing bacteria.</title>
        <authorList>
            <person name="Winkel M."/>
            <person name="Salman V."/>
            <person name="Woyke T."/>
            <person name="Schulz-Vogt H."/>
            <person name="Richter M."/>
            <person name="Flood B."/>
            <person name="Bailey J."/>
            <person name="Amann R."/>
            <person name="Mussmann M."/>
        </authorList>
    </citation>
    <scope>NUCLEOTIDE SEQUENCE [LARGE SCALE GENOMIC DNA]</scope>
    <source>
        <strain evidence="1 2">THI036</strain>
    </source>
</reference>
<gene>
    <name evidence="1" type="ORF">THIOM_001192</name>
</gene>
<proteinExistence type="predicted"/>